<dbReference type="InterPro" id="IPR003583">
    <property type="entry name" value="Hlx-hairpin-Hlx_DNA-bd_motif"/>
</dbReference>
<keyword evidence="3 6" id="KW-0238">DNA-binding</keyword>
<dbReference type="SUPFAM" id="SSF50249">
    <property type="entry name" value="Nucleic acid-binding proteins"/>
    <property type="match status" value="1"/>
</dbReference>
<keyword evidence="5 6" id="KW-0234">DNA repair</keyword>
<dbReference type="GO" id="GO:0005524">
    <property type="term" value="F:ATP binding"/>
    <property type="evidence" value="ECO:0007669"/>
    <property type="project" value="InterPro"/>
</dbReference>
<evidence type="ECO:0000259" key="7">
    <source>
        <dbReference type="SMART" id="SM00278"/>
    </source>
</evidence>
<dbReference type="GO" id="GO:0005737">
    <property type="term" value="C:cytoplasm"/>
    <property type="evidence" value="ECO:0007669"/>
    <property type="project" value="UniProtKB-SubCell"/>
</dbReference>
<protein>
    <recommendedName>
        <fullName evidence="6">Holliday junction branch migration complex subunit RuvA</fullName>
    </recommendedName>
</protein>
<dbReference type="SUPFAM" id="SSF47781">
    <property type="entry name" value="RuvA domain 2-like"/>
    <property type="match status" value="1"/>
</dbReference>
<dbReference type="CDD" id="cd14332">
    <property type="entry name" value="UBA_RuvA_C"/>
    <property type="match status" value="1"/>
</dbReference>
<keyword evidence="9" id="KW-1185">Reference proteome</keyword>
<feature type="domain" description="Helix-hairpin-helix DNA-binding motif class 1" evidence="7">
    <location>
        <begin position="73"/>
        <end position="92"/>
    </location>
</feature>
<evidence type="ECO:0000256" key="3">
    <source>
        <dbReference type="ARBA" id="ARBA00023125"/>
    </source>
</evidence>
<dbReference type="InterPro" id="IPR011114">
    <property type="entry name" value="RuvA_C"/>
</dbReference>
<dbReference type="GO" id="GO:0016787">
    <property type="term" value="F:hydrolase activity"/>
    <property type="evidence" value="ECO:0007669"/>
    <property type="project" value="UniProtKB-KW"/>
</dbReference>
<dbReference type="Pfam" id="PF01330">
    <property type="entry name" value="RuvA_N"/>
    <property type="match status" value="1"/>
</dbReference>
<dbReference type="GO" id="GO:0009378">
    <property type="term" value="F:four-way junction helicase activity"/>
    <property type="evidence" value="ECO:0007669"/>
    <property type="project" value="InterPro"/>
</dbReference>
<dbReference type="NCBIfam" id="TIGR00084">
    <property type="entry name" value="ruvA"/>
    <property type="match status" value="1"/>
</dbReference>
<reference evidence="8 9" key="1">
    <citation type="submission" date="2020-08" db="EMBL/GenBank/DDBJ databases">
        <title>Genomic Encyclopedia of Type Strains, Phase IV (KMG-V): Genome sequencing to study the core and pangenomes of soil and plant-associated prokaryotes.</title>
        <authorList>
            <person name="Whitman W."/>
        </authorList>
    </citation>
    <scope>NUCLEOTIDE SEQUENCE [LARGE SCALE GENOMIC DNA]</scope>
    <source>
        <strain evidence="8 9">M8UP14</strain>
    </source>
</reference>
<dbReference type="Gene3D" id="1.10.150.20">
    <property type="entry name" value="5' to 3' exonuclease, C-terminal subdomain"/>
    <property type="match status" value="1"/>
</dbReference>
<keyword evidence="4 6" id="KW-0233">DNA recombination</keyword>
<dbReference type="InterPro" id="IPR036267">
    <property type="entry name" value="RuvA_C_sf"/>
</dbReference>
<dbReference type="HAMAP" id="MF_00031">
    <property type="entry name" value="DNA_HJ_migration_RuvA"/>
    <property type="match status" value="1"/>
</dbReference>
<dbReference type="RefSeq" id="WP_184215761.1">
    <property type="nucleotide sequence ID" value="NZ_JACHIP010000002.1"/>
</dbReference>
<dbReference type="InterPro" id="IPR012340">
    <property type="entry name" value="NA-bd_OB-fold"/>
</dbReference>
<comment type="subunit">
    <text evidence="6">Homotetramer. Forms an RuvA(8)-RuvB(12)-Holliday junction (HJ) complex. HJ DNA is sandwiched between 2 RuvA tetramers; dsDNA enters through RuvA and exits via RuvB. An RuvB hexamer assembles on each DNA strand where it exits the tetramer. Each RuvB hexamer is contacted by two RuvA subunits (via domain III) on 2 adjacent RuvB subunits; this complex drives branch migration. In the full resolvosome a probable DNA-RuvA(4)-RuvB(12)-RuvC(2) complex forms which resolves the HJ.</text>
</comment>
<feature type="region of interest" description="Domain III" evidence="6">
    <location>
        <begin position="152"/>
        <end position="198"/>
    </location>
</feature>
<evidence type="ECO:0000256" key="4">
    <source>
        <dbReference type="ARBA" id="ARBA00023172"/>
    </source>
</evidence>
<dbReference type="EMBL" id="JACHIP010000002">
    <property type="protein sequence ID" value="MBB5057198.1"/>
    <property type="molecule type" value="Genomic_DNA"/>
</dbReference>
<name>A0A7W8E2S2_9BACT</name>
<dbReference type="Gene3D" id="2.40.50.140">
    <property type="entry name" value="Nucleic acid-binding proteins"/>
    <property type="match status" value="1"/>
</dbReference>
<comment type="caution">
    <text evidence="6">Lacks conserved residue(s) required for the propagation of feature annotation.</text>
</comment>
<dbReference type="Gene3D" id="1.10.8.10">
    <property type="entry name" value="DNA helicase RuvA subunit, C-terminal domain"/>
    <property type="match status" value="1"/>
</dbReference>
<evidence type="ECO:0000256" key="5">
    <source>
        <dbReference type="ARBA" id="ARBA00023204"/>
    </source>
</evidence>
<comment type="subcellular location">
    <subcellularLocation>
        <location evidence="6">Cytoplasm</location>
    </subcellularLocation>
</comment>
<proteinExistence type="inferred from homology"/>
<dbReference type="GO" id="GO:0006281">
    <property type="term" value="P:DNA repair"/>
    <property type="evidence" value="ECO:0007669"/>
    <property type="project" value="UniProtKB-UniRule"/>
</dbReference>
<comment type="function">
    <text evidence="6">The RuvA-RuvB-RuvC complex processes Holliday junction (HJ) DNA during genetic recombination and DNA repair, while the RuvA-RuvB complex plays an important role in the rescue of blocked DNA replication forks via replication fork reversal (RFR). RuvA specifically binds to HJ cruciform DNA, conferring on it an open structure. The RuvB hexamer acts as an ATP-dependent pump, pulling dsDNA into and through the RuvAB complex. HJ branch migration allows RuvC to scan DNA until it finds its consensus sequence, where it cleaves and resolves the cruciform DNA.</text>
</comment>
<dbReference type="GO" id="GO:0000400">
    <property type="term" value="F:four-way junction DNA binding"/>
    <property type="evidence" value="ECO:0007669"/>
    <property type="project" value="UniProtKB-UniRule"/>
</dbReference>
<dbReference type="InterPro" id="IPR013849">
    <property type="entry name" value="DNA_helicase_Holl-junc_RuvA_I"/>
</dbReference>
<dbReference type="AlphaFoldDB" id="A0A7W8E2S2"/>
<comment type="similarity">
    <text evidence="6">Belongs to the RuvA family.</text>
</comment>
<accession>A0A7W8E2S2</accession>
<dbReference type="InterPro" id="IPR000085">
    <property type="entry name" value="RuvA"/>
</dbReference>
<gene>
    <name evidence="6" type="primary">ruvA</name>
    <name evidence="8" type="ORF">HDF16_001883</name>
</gene>
<comment type="domain">
    <text evidence="6">Has three domains with a flexible linker between the domains II and III and assumes an 'L' shape. Domain III is highly mobile and contacts RuvB.</text>
</comment>
<sequence length="198" mass="20973">MIAHLRGLLLTKSPNLIVVECAGVGYEVAISVATFSSLPAEGASAALHIYTNVREDQIALFGFAEMTEKRLFEKLLTISGIGPKLAITVLSGISAERLVAAIRSGDHATLTRIPGIGKKTAERVVLELKDKLEALAVQSSDDEIAHHGAAGDDAISALVNLGYQRPVAEKAVEAALKREPDLSGDFEALFRAAMSAIR</sequence>
<dbReference type="Pfam" id="PF14520">
    <property type="entry name" value="HHH_5"/>
    <property type="match status" value="1"/>
</dbReference>
<keyword evidence="8" id="KW-0378">Hydrolase</keyword>
<keyword evidence="1 6" id="KW-0963">Cytoplasm</keyword>
<feature type="domain" description="Helix-hairpin-helix DNA-binding motif class 1" evidence="7">
    <location>
        <begin position="108"/>
        <end position="127"/>
    </location>
</feature>
<dbReference type="InterPro" id="IPR010994">
    <property type="entry name" value="RuvA_2-like"/>
</dbReference>
<dbReference type="GO" id="GO:0009379">
    <property type="term" value="C:Holliday junction helicase complex"/>
    <property type="evidence" value="ECO:0007669"/>
    <property type="project" value="InterPro"/>
</dbReference>
<keyword evidence="8" id="KW-0547">Nucleotide-binding</keyword>
<organism evidence="8 9">
    <name type="scientific">Granulicella aggregans</name>
    <dbReference type="NCBI Taxonomy" id="474949"/>
    <lineage>
        <taxon>Bacteria</taxon>
        <taxon>Pseudomonadati</taxon>
        <taxon>Acidobacteriota</taxon>
        <taxon>Terriglobia</taxon>
        <taxon>Terriglobales</taxon>
        <taxon>Acidobacteriaceae</taxon>
        <taxon>Granulicella</taxon>
    </lineage>
</organism>
<evidence type="ECO:0000313" key="8">
    <source>
        <dbReference type="EMBL" id="MBB5057198.1"/>
    </source>
</evidence>
<dbReference type="Proteomes" id="UP000540989">
    <property type="component" value="Unassembled WGS sequence"/>
</dbReference>
<dbReference type="GO" id="GO:0048476">
    <property type="term" value="C:Holliday junction resolvase complex"/>
    <property type="evidence" value="ECO:0007669"/>
    <property type="project" value="UniProtKB-UniRule"/>
</dbReference>
<dbReference type="SUPFAM" id="SSF46929">
    <property type="entry name" value="DNA helicase RuvA subunit, C-terminal domain"/>
    <property type="match status" value="1"/>
</dbReference>
<dbReference type="SMART" id="SM00278">
    <property type="entry name" value="HhH1"/>
    <property type="match status" value="2"/>
</dbReference>
<dbReference type="Pfam" id="PF07499">
    <property type="entry name" value="RuvA_C"/>
    <property type="match status" value="1"/>
</dbReference>
<keyword evidence="8" id="KW-0347">Helicase</keyword>
<evidence type="ECO:0000313" key="9">
    <source>
        <dbReference type="Proteomes" id="UP000540989"/>
    </source>
</evidence>
<keyword evidence="2 6" id="KW-0227">DNA damage</keyword>
<evidence type="ECO:0000256" key="2">
    <source>
        <dbReference type="ARBA" id="ARBA00022763"/>
    </source>
</evidence>
<dbReference type="GO" id="GO:0006310">
    <property type="term" value="P:DNA recombination"/>
    <property type="evidence" value="ECO:0007669"/>
    <property type="project" value="UniProtKB-UniRule"/>
</dbReference>
<evidence type="ECO:0000256" key="1">
    <source>
        <dbReference type="ARBA" id="ARBA00022490"/>
    </source>
</evidence>
<feature type="region of interest" description="Domain I" evidence="6">
    <location>
        <begin position="1"/>
        <end position="64"/>
    </location>
</feature>
<evidence type="ECO:0000256" key="6">
    <source>
        <dbReference type="HAMAP-Rule" id="MF_00031"/>
    </source>
</evidence>
<comment type="caution">
    <text evidence="8">The sequence shown here is derived from an EMBL/GenBank/DDBJ whole genome shotgun (WGS) entry which is preliminary data.</text>
</comment>
<keyword evidence="8" id="KW-0067">ATP-binding</keyword>